<dbReference type="GO" id="GO:0061617">
    <property type="term" value="C:MICOS complex"/>
    <property type="evidence" value="ECO:0007669"/>
    <property type="project" value="UniProtKB-UniRule"/>
</dbReference>
<dbReference type="OrthoDB" id="2399148at2759"/>
<comment type="function">
    <text evidence="1">Component of the MICOS complex, a large protein complex of the mitochondrial inner membrane that plays crucial roles in the maintenance of crista junctions, inner membrane architecture, and formation of contact sites to the outer membrane.</text>
</comment>
<dbReference type="KEGG" id="more:E1B28_003532"/>
<organism evidence="2 3">
    <name type="scientific">Marasmius oreades</name>
    <name type="common">fairy-ring Marasmius</name>
    <dbReference type="NCBI Taxonomy" id="181124"/>
    <lineage>
        <taxon>Eukaryota</taxon>
        <taxon>Fungi</taxon>
        <taxon>Dikarya</taxon>
        <taxon>Basidiomycota</taxon>
        <taxon>Agaricomycotina</taxon>
        <taxon>Agaricomycetes</taxon>
        <taxon>Agaricomycetidae</taxon>
        <taxon>Agaricales</taxon>
        <taxon>Marasmiineae</taxon>
        <taxon>Marasmiaceae</taxon>
        <taxon>Marasmius</taxon>
    </lineage>
</organism>
<dbReference type="Proteomes" id="UP001049176">
    <property type="component" value="Chromosome 11"/>
</dbReference>
<comment type="subcellular location">
    <subcellularLocation>
        <location evidence="1">Mitochondrion inner membrane</location>
    </subcellularLocation>
</comment>
<dbReference type="PANTHER" id="PTHR28268">
    <property type="entry name" value="MICOS SUBUNIT MIC26"/>
    <property type="match status" value="1"/>
</dbReference>
<dbReference type="InterPro" id="IPR019166">
    <property type="entry name" value="MIC26/MIC27"/>
</dbReference>
<dbReference type="GO" id="GO:0042407">
    <property type="term" value="P:cristae formation"/>
    <property type="evidence" value="ECO:0007669"/>
    <property type="project" value="InterPro"/>
</dbReference>
<name>A0A9P7RLT7_9AGAR</name>
<keyword evidence="1" id="KW-0999">Mitochondrion inner membrane</keyword>
<dbReference type="InterPro" id="IPR033181">
    <property type="entry name" value="Mic26_fungi"/>
</dbReference>
<comment type="caution">
    <text evidence="2">The sequence shown here is derived from an EMBL/GenBank/DDBJ whole genome shotgun (WGS) entry which is preliminary data.</text>
</comment>
<dbReference type="Pfam" id="PF09769">
    <property type="entry name" value="ApoO"/>
    <property type="match status" value="1"/>
</dbReference>
<keyword evidence="3" id="KW-1185">Reference proteome</keyword>
<dbReference type="AlphaFoldDB" id="A0A9P7RLT7"/>
<proteinExistence type="predicted"/>
<dbReference type="PANTHER" id="PTHR28268:SF1">
    <property type="entry name" value="MICOS SUBUNIT MIC26"/>
    <property type="match status" value="1"/>
</dbReference>
<evidence type="ECO:0000313" key="3">
    <source>
        <dbReference type="Proteomes" id="UP001049176"/>
    </source>
</evidence>
<evidence type="ECO:0000313" key="2">
    <source>
        <dbReference type="EMBL" id="KAG7086009.1"/>
    </source>
</evidence>
<dbReference type="GeneID" id="66072608"/>
<dbReference type="EMBL" id="CM032191">
    <property type="protein sequence ID" value="KAG7086009.1"/>
    <property type="molecule type" value="Genomic_DNA"/>
</dbReference>
<sequence length="275" mass="30772">MNPSRFRLPRGSSPRSLLLAAGAAAVLVSPREQEKLPIYPQPDPEIILQEIPSELERQIGIARRTLHTTYKETHSRVQGVVSKWIGVEHAIENRIKSIKSPQESLTPGILYIGIATLTASIISRPRSLPIRFLLPPTFFVLSMNQFLPKTTSNLGDYLGSLEHHYFPTLAEKHAVASAHTAMTWERMKSATRDTRERVHLGVESGVEKVQEVTGLKLKETLGWGKRVSGEVEGRVVQAVHAVENKVEEVKVVTEKRVDEVVEKTEKKAEEVKKLV</sequence>
<gene>
    <name evidence="2" type="ORF">E1B28_003532</name>
</gene>
<accession>A0A9P7RLT7</accession>
<protein>
    <recommendedName>
        <fullName evidence="1">MICOS complex subunit</fullName>
    </recommendedName>
</protein>
<reference evidence="2" key="1">
    <citation type="journal article" date="2021" name="Genome Biol. Evol.">
        <title>The assembled and annotated genome of the fairy-ring fungus Marasmius oreades.</title>
        <authorList>
            <person name="Hiltunen M."/>
            <person name="Ament-Velasquez S.L."/>
            <person name="Johannesson H."/>
        </authorList>
    </citation>
    <scope>NUCLEOTIDE SEQUENCE</scope>
    <source>
        <strain evidence="2">03SP1</strain>
    </source>
</reference>
<dbReference type="GO" id="GO:0044284">
    <property type="term" value="C:mitochondrial crista junction"/>
    <property type="evidence" value="ECO:0007669"/>
    <property type="project" value="TreeGrafter"/>
</dbReference>
<keyword evidence="1" id="KW-0496">Mitochondrion</keyword>
<comment type="subunit">
    <text evidence="1">Component of the mitochondrial contact site and cristae organizing system (MICOS) complex.</text>
</comment>
<dbReference type="RefSeq" id="XP_043002480.1">
    <property type="nucleotide sequence ID" value="XM_043160523.1"/>
</dbReference>
<keyword evidence="1" id="KW-0472">Membrane</keyword>
<evidence type="ECO:0000256" key="1">
    <source>
        <dbReference type="RuleBase" id="RU363021"/>
    </source>
</evidence>